<evidence type="ECO:0000313" key="1">
    <source>
        <dbReference type="EMBL" id="CEG48327.1"/>
    </source>
</evidence>
<reference evidence="2" key="1">
    <citation type="submission" date="2014-09" db="EMBL/GenBank/DDBJ databases">
        <authorList>
            <person name="Sharma Rahul"/>
            <person name="Thines Marco"/>
        </authorList>
    </citation>
    <scope>NUCLEOTIDE SEQUENCE [LARGE SCALE GENOMIC DNA]</scope>
</reference>
<dbReference type="Proteomes" id="UP000054928">
    <property type="component" value="Unassembled WGS sequence"/>
</dbReference>
<evidence type="ECO:0000313" key="2">
    <source>
        <dbReference type="Proteomes" id="UP000054928"/>
    </source>
</evidence>
<keyword evidence="2" id="KW-1185">Reference proteome</keyword>
<proteinExistence type="predicted"/>
<dbReference type="AlphaFoldDB" id="A0A0P1B3T4"/>
<sequence>MSNLIFRLYRFIPNLTAPIALLSIQSTRLEFTDVYTSLHPAFREIPLIDEQKAFEPIFGCTAKLHVKGIAEYDHKQTVSAASEFSINVSILKCGFVFNVVVVEVTTKTGDSLEFEGTTVAALSTPADELKAGNSSVLLERLRASDKLHYILDDENKLKEWTGELPIFESKHLSLFRPFPAVEAW</sequence>
<dbReference type="OrthoDB" id="2148418at2759"/>
<dbReference type="RefSeq" id="XP_024584696.1">
    <property type="nucleotide sequence ID" value="XM_024719393.1"/>
</dbReference>
<accession>A0A0P1B3T4</accession>
<dbReference type="STRING" id="4781.A0A0P1B3T4"/>
<protein>
    <submittedName>
        <fullName evidence="1">Uncharacterized protein</fullName>
    </submittedName>
</protein>
<name>A0A0P1B3T4_PLAHL</name>
<organism evidence="1 2">
    <name type="scientific">Plasmopara halstedii</name>
    <name type="common">Downy mildew of sunflower</name>
    <dbReference type="NCBI Taxonomy" id="4781"/>
    <lineage>
        <taxon>Eukaryota</taxon>
        <taxon>Sar</taxon>
        <taxon>Stramenopiles</taxon>
        <taxon>Oomycota</taxon>
        <taxon>Peronosporomycetes</taxon>
        <taxon>Peronosporales</taxon>
        <taxon>Peronosporaceae</taxon>
        <taxon>Plasmopara</taxon>
    </lineage>
</organism>
<dbReference type="EMBL" id="CCYD01002939">
    <property type="protein sequence ID" value="CEG48327.1"/>
    <property type="molecule type" value="Genomic_DNA"/>
</dbReference>
<dbReference type="GeneID" id="36401209"/>